<organism evidence="1 2">
    <name type="scientific">Massilia eburnea</name>
    <dbReference type="NCBI Taxonomy" id="1776165"/>
    <lineage>
        <taxon>Bacteria</taxon>
        <taxon>Pseudomonadati</taxon>
        <taxon>Pseudomonadota</taxon>
        <taxon>Betaproteobacteria</taxon>
        <taxon>Burkholderiales</taxon>
        <taxon>Oxalobacteraceae</taxon>
        <taxon>Telluria group</taxon>
        <taxon>Massilia</taxon>
    </lineage>
</organism>
<name>A0A6L6QBZ1_9BURK</name>
<sequence>MRNSWVGMMVAAAMMSGCGGGGGGNNGSVAQEAGQVGAQKTYMAASSTVGDYYTWEIATHDQGSTVDSYDYTTRSVRSVAADGAISADYLYDYISAASPLAYASSTISVSLDKLGRWVGTTTATCMGGPNPPIYNVAPNTIAAGMSWQSSGIIQSKCALDAATQRTFAIQDNVLPMEQVTVPAGTFNALKVVRNATEEDSNLIQRTEQTCWWEPDLGIEVKCASTFTNTNKSTGAVSVRIGTQSLRGYSKQKLGRKLDTELRFMGNWRGSFNGMLQGQNVSGMCSLMIDGGNINGNCAGATLSFNIRGNVRADGALTFTASDNGNSGTAFIGQFDSLQQMSGSWSMPNAGSGSWVMTQD</sequence>
<evidence type="ECO:0000313" key="1">
    <source>
        <dbReference type="EMBL" id="MTW09639.1"/>
    </source>
</evidence>
<dbReference type="AlphaFoldDB" id="A0A6L6QBZ1"/>
<accession>A0A6L6QBZ1</accession>
<dbReference type="RefSeq" id="WP_155452618.1">
    <property type="nucleotide sequence ID" value="NZ_WNKX01000002.1"/>
</dbReference>
<evidence type="ECO:0008006" key="3">
    <source>
        <dbReference type="Google" id="ProtNLM"/>
    </source>
</evidence>
<proteinExistence type="predicted"/>
<dbReference type="PROSITE" id="PS51257">
    <property type="entry name" value="PROKAR_LIPOPROTEIN"/>
    <property type="match status" value="1"/>
</dbReference>
<protein>
    <recommendedName>
        <fullName evidence="3">Lipoprotein</fullName>
    </recommendedName>
</protein>
<dbReference type="Proteomes" id="UP000472320">
    <property type="component" value="Unassembled WGS sequence"/>
</dbReference>
<dbReference type="Gene3D" id="2.40.360.20">
    <property type="match status" value="1"/>
</dbReference>
<dbReference type="EMBL" id="WNKX01000002">
    <property type="protein sequence ID" value="MTW09639.1"/>
    <property type="molecule type" value="Genomic_DNA"/>
</dbReference>
<gene>
    <name evidence="1" type="ORF">GM658_03415</name>
</gene>
<dbReference type="OrthoDB" id="8776406at2"/>
<keyword evidence="2" id="KW-1185">Reference proteome</keyword>
<evidence type="ECO:0000313" key="2">
    <source>
        <dbReference type="Proteomes" id="UP000472320"/>
    </source>
</evidence>
<reference evidence="1 2" key="1">
    <citation type="submission" date="2019-11" db="EMBL/GenBank/DDBJ databases">
        <title>Type strains purchased from KCTC, JCM and DSMZ.</title>
        <authorList>
            <person name="Lu H."/>
        </authorList>
    </citation>
    <scope>NUCLEOTIDE SEQUENCE [LARGE SCALE GENOMIC DNA]</scope>
    <source>
        <strain evidence="1 2">JCM 31587</strain>
    </source>
</reference>
<comment type="caution">
    <text evidence="1">The sequence shown here is derived from an EMBL/GenBank/DDBJ whole genome shotgun (WGS) entry which is preliminary data.</text>
</comment>